<dbReference type="AlphaFoldDB" id="A0A4S5CH22"/>
<dbReference type="EMBL" id="SSUX01000008">
    <property type="protein sequence ID" value="THJ44979.1"/>
    <property type="molecule type" value="Genomic_DNA"/>
</dbReference>
<sequence>MSLLMTKPLQHGQGVPESKALTRAPLTPEELETCWYCQHCNEPMREEEDGFVGPQIRDSFCSERCHDDHIAEGWYSSD</sequence>
<feature type="region of interest" description="Disordered" evidence="1">
    <location>
        <begin position="1"/>
        <end position="23"/>
    </location>
</feature>
<evidence type="ECO:0000256" key="1">
    <source>
        <dbReference type="SAM" id="MobiDB-lite"/>
    </source>
</evidence>
<evidence type="ECO:0000313" key="2">
    <source>
        <dbReference type="EMBL" id="THJ44979.1"/>
    </source>
</evidence>
<evidence type="ECO:0000313" key="3">
    <source>
        <dbReference type="Proteomes" id="UP000309618"/>
    </source>
</evidence>
<dbReference type="RefSeq" id="WP_136501801.1">
    <property type="nucleotide sequence ID" value="NZ_SSUX01000008.1"/>
</dbReference>
<gene>
    <name evidence="2" type="ORF">E8Q35_12380</name>
</gene>
<comment type="caution">
    <text evidence="2">The sequence shown here is derived from an EMBL/GenBank/DDBJ whole genome shotgun (WGS) entry which is preliminary data.</text>
</comment>
<dbReference type="Proteomes" id="UP000309618">
    <property type="component" value="Unassembled WGS sequence"/>
</dbReference>
<name>A0A4S5CH22_AERVE</name>
<protein>
    <submittedName>
        <fullName evidence="2">Uncharacterized protein</fullName>
    </submittedName>
</protein>
<reference evidence="2 3" key="1">
    <citation type="submission" date="2019-04" db="EMBL/GenBank/DDBJ databases">
        <title>Comparative genomics of Aeromonas veronii strains pathogenic to fish.</title>
        <authorList>
            <person name="Cascarano M.C."/>
            <person name="Smyrli M."/>
            <person name="Katharios P."/>
        </authorList>
    </citation>
    <scope>NUCLEOTIDE SEQUENCE [LARGE SCALE GENOMIC DNA]</scope>
    <source>
        <strain evidence="2 3">XU1</strain>
    </source>
</reference>
<proteinExistence type="predicted"/>
<accession>A0A4S5CH22</accession>
<organism evidence="2 3">
    <name type="scientific">Aeromonas veronii</name>
    <dbReference type="NCBI Taxonomy" id="654"/>
    <lineage>
        <taxon>Bacteria</taxon>
        <taxon>Pseudomonadati</taxon>
        <taxon>Pseudomonadota</taxon>
        <taxon>Gammaproteobacteria</taxon>
        <taxon>Aeromonadales</taxon>
        <taxon>Aeromonadaceae</taxon>
        <taxon>Aeromonas</taxon>
    </lineage>
</organism>